<name>A0A8J2YVI4_9PROT</name>
<dbReference type="EMBL" id="BMJQ01000009">
    <property type="protein sequence ID" value="GGF25682.1"/>
    <property type="molecule type" value="Genomic_DNA"/>
</dbReference>
<gene>
    <name evidence="2" type="ORF">GCM10011611_34700</name>
</gene>
<feature type="signal peptide" evidence="1">
    <location>
        <begin position="1"/>
        <end position="31"/>
    </location>
</feature>
<organism evidence="2 3">
    <name type="scientific">Aliidongia dinghuensis</name>
    <dbReference type="NCBI Taxonomy" id="1867774"/>
    <lineage>
        <taxon>Bacteria</taxon>
        <taxon>Pseudomonadati</taxon>
        <taxon>Pseudomonadota</taxon>
        <taxon>Alphaproteobacteria</taxon>
        <taxon>Rhodospirillales</taxon>
        <taxon>Dongiaceae</taxon>
        <taxon>Aliidongia</taxon>
    </lineage>
</organism>
<evidence type="ECO:0000256" key="1">
    <source>
        <dbReference type="SAM" id="SignalP"/>
    </source>
</evidence>
<evidence type="ECO:0000313" key="2">
    <source>
        <dbReference type="EMBL" id="GGF25682.1"/>
    </source>
</evidence>
<reference evidence="2" key="2">
    <citation type="submission" date="2020-09" db="EMBL/GenBank/DDBJ databases">
        <authorList>
            <person name="Sun Q."/>
            <person name="Zhou Y."/>
        </authorList>
    </citation>
    <scope>NUCLEOTIDE SEQUENCE</scope>
    <source>
        <strain evidence="2">CGMCC 1.15725</strain>
    </source>
</reference>
<feature type="chain" id="PRO_5035263816" evidence="1">
    <location>
        <begin position="32"/>
        <end position="126"/>
    </location>
</feature>
<keyword evidence="3" id="KW-1185">Reference proteome</keyword>
<sequence>MIGRTTLAIMISALAIGAFTTGMLTNGTAEAGTLRAGTWVPTGCGTEPTPPTINASGRAAYEASIKDAQAYQQAAKQYDDCFFKEADADNHLIAGALKDHHAQLQATFDKLTADSKAAADRLNKKQ</sequence>
<protein>
    <submittedName>
        <fullName evidence="2">Uncharacterized protein</fullName>
    </submittedName>
</protein>
<accession>A0A8J2YVI4</accession>
<keyword evidence="1" id="KW-0732">Signal</keyword>
<reference evidence="2" key="1">
    <citation type="journal article" date="2014" name="Int. J. Syst. Evol. Microbiol.">
        <title>Complete genome sequence of Corynebacterium casei LMG S-19264T (=DSM 44701T), isolated from a smear-ripened cheese.</title>
        <authorList>
            <consortium name="US DOE Joint Genome Institute (JGI-PGF)"/>
            <person name="Walter F."/>
            <person name="Albersmeier A."/>
            <person name="Kalinowski J."/>
            <person name="Ruckert C."/>
        </authorList>
    </citation>
    <scope>NUCLEOTIDE SEQUENCE</scope>
    <source>
        <strain evidence="2">CGMCC 1.15725</strain>
    </source>
</reference>
<dbReference type="AlphaFoldDB" id="A0A8J2YVI4"/>
<proteinExistence type="predicted"/>
<dbReference type="Proteomes" id="UP000646365">
    <property type="component" value="Unassembled WGS sequence"/>
</dbReference>
<comment type="caution">
    <text evidence="2">The sequence shown here is derived from an EMBL/GenBank/DDBJ whole genome shotgun (WGS) entry which is preliminary data.</text>
</comment>
<evidence type="ECO:0000313" key="3">
    <source>
        <dbReference type="Proteomes" id="UP000646365"/>
    </source>
</evidence>